<proteinExistence type="predicted"/>
<dbReference type="Proteomes" id="UP000076858">
    <property type="component" value="Unassembled WGS sequence"/>
</dbReference>
<dbReference type="EMBL" id="LRGB01011775">
    <property type="protein sequence ID" value="KZS00061.1"/>
    <property type="molecule type" value="Genomic_DNA"/>
</dbReference>
<evidence type="ECO:0000313" key="2">
    <source>
        <dbReference type="EMBL" id="KZS00061.1"/>
    </source>
</evidence>
<accession>A0A162C1Y4</accession>
<evidence type="ECO:0000256" key="1">
    <source>
        <dbReference type="SAM" id="MobiDB-lite"/>
    </source>
</evidence>
<evidence type="ECO:0000313" key="3">
    <source>
        <dbReference type="Proteomes" id="UP000076858"/>
    </source>
</evidence>
<protein>
    <submittedName>
        <fullName evidence="2">Uncharacterized protein</fullName>
    </submittedName>
</protein>
<feature type="region of interest" description="Disordered" evidence="1">
    <location>
        <begin position="1"/>
        <end position="37"/>
    </location>
</feature>
<name>A0A162C1Y4_9CRUS</name>
<keyword evidence="3" id="KW-1185">Reference proteome</keyword>
<organism evidence="2 3">
    <name type="scientific">Daphnia magna</name>
    <dbReference type="NCBI Taxonomy" id="35525"/>
    <lineage>
        <taxon>Eukaryota</taxon>
        <taxon>Metazoa</taxon>
        <taxon>Ecdysozoa</taxon>
        <taxon>Arthropoda</taxon>
        <taxon>Crustacea</taxon>
        <taxon>Branchiopoda</taxon>
        <taxon>Diplostraca</taxon>
        <taxon>Cladocera</taxon>
        <taxon>Anomopoda</taxon>
        <taxon>Daphniidae</taxon>
        <taxon>Daphnia</taxon>
    </lineage>
</organism>
<sequence length="70" mass="7889">MKVPQTHSCVSKPKSGSIGSGSLDETMIEESRGERGQLGHGSYWTKTLSATCYRKKILFLFLYRLQCLTF</sequence>
<comment type="caution">
    <text evidence="2">The sequence shown here is derived from an EMBL/GenBank/DDBJ whole genome shotgun (WGS) entry which is preliminary data.</text>
</comment>
<reference evidence="2 3" key="1">
    <citation type="submission" date="2016-03" db="EMBL/GenBank/DDBJ databases">
        <title>EvidentialGene: Evidence-directed Construction of Genes on Genomes.</title>
        <authorList>
            <person name="Gilbert D.G."/>
            <person name="Choi J.-H."/>
            <person name="Mockaitis K."/>
            <person name="Colbourne J."/>
            <person name="Pfrender M."/>
        </authorList>
    </citation>
    <scope>NUCLEOTIDE SEQUENCE [LARGE SCALE GENOMIC DNA]</scope>
    <source>
        <strain evidence="2 3">Xinb3</strain>
        <tissue evidence="2">Complete organism</tissue>
    </source>
</reference>
<gene>
    <name evidence="2" type="ORF">APZ42_003801</name>
</gene>
<dbReference type="AlphaFoldDB" id="A0A162C1Y4"/>